<dbReference type="Proteomes" id="UP000573327">
    <property type="component" value="Unassembled WGS sequence"/>
</dbReference>
<protein>
    <submittedName>
        <fullName evidence="1">Uncharacterized protein</fullName>
    </submittedName>
</protein>
<sequence length="128" mass="13536">MEVSLTFGEGGSEDERADFAASLYRWLVAESELRGGAEVALRGGGMTPGQMGEGALEIVNVVIANGIALGSLVTAVAAWRGSRSRPPQVRLERNGVVVTLQDASPEEVERILRVWNDGAVAGGETEQR</sequence>
<name>A0A7W7S9W1_9ACTN</name>
<proteinExistence type="predicted"/>
<evidence type="ECO:0000313" key="2">
    <source>
        <dbReference type="Proteomes" id="UP000573327"/>
    </source>
</evidence>
<organism evidence="1 2">
    <name type="scientific">Kitasatospora gansuensis</name>
    <dbReference type="NCBI Taxonomy" id="258050"/>
    <lineage>
        <taxon>Bacteria</taxon>
        <taxon>Bacillati</taxon>
        <taxon>Actinomycetota</taxon>
        <taxon>Actinomycetes</taxon>
        <taxon>Kitasatosporales</taxon>
        <taxon>Streptomycetaceae</taxon>
        <taxon>Kitasatospora</taxon>
    </lineage>
</organism>
<comment type="caution">
    <text evidence="1">The sequence shown here is derived from an EMBL/GenBank/DDBJ whole genome shotgun (WGS) entry which is preliminary data.</text>
</comment>
<reference evidence="1 2" key="1">
    <citation type="submission" date="2020-08" db="EMBL/GenBank/DDBJ databases">
        <title>Sequencing the genomes of 1000 actinobacteria strains.</title>
        <authorList>
            <person name="Klenk H.-P."/>
        </authorList>
    </citation>
    <scope>NUCLEOTIDE SEQUENCE [LARGE SCALE GENOMIC DNA]</scope>
    <source>
        <strain evidence="1 2">DSM 44786</strain>
    </source>
</reference>
<dbReference type="AlphaFoldDB" id="A0A7W7S9W1"/>
<dbReference type="RefSeq" id="WP_184913631.1">
    <property type="nucleotide sequence ID" value="NZ_JACHJR010000001.1"/>
</dbReference>
<dbReference type="EMBL" id="JACHJR010000001">
    <property type="protein sequence ID" value="MBB4946548.1"/>
    <property type="molecule type" value="Genomic_DNA"/>
</dbReference>
<gene>
    <name evidence="1" type="ORF">F4556_002083</name>
</gene>
<keyword evidence="2" id="KW-1185">Reference proteome</keyword>
<evidence type="ECO:0000313" key="1">
    <source>
        <dbReference type="EMBL" id="MBB4946548.1"/>
    </source>
</evidence>
<dbReference type="Pfam" id="PF19953">
    <property type="entry name" value="EACC1"/>
    <property type="match status" value="1"/>
</dbReference>
<accession>A0A7W7S9W1</accession>
<dbReference type="InterPro" id="IPR045428">
    <property type="entry name" value="EACC1"/>
</dbReference>